<dbReference type="EC" id="3.1.13.4" evidence="6"/>
<dbReference type="InterPro" id="IPR005135">
    <property type="entry name" value="Endo/exonuclease/phosphatase"/>
</dbReference>
<evidence type="ECO:0000256" key="16">
    <source>
        <dbReference type="ARBA" id="ARBA00023015"/>
    </source>
</evidence>
<evidence type="ECO:0000256" key="12">
    <source>
        <dbReference type="ARBA" id="ARBA00022801"/>
    </source>
</evidence>
<dbReference type="Gene3D" id="3.80.10.10">
    <property type="entry name" value="Ribonuclease Inhibitor"/>
    <property type="match status" value="1"/>
</dbReference>
<keyword evidence="14" id="KW-0460">Magnesium</keyword>
<keyword evidence="13" id="KW-0269">Exonuclease</keyword>
<keyword evidence="16" id="KW-0805">Transcription regulation</keyword>
<comment type="subcellular location">
    <subcellularLocation>
        <location evidence="4">Cytoplasm</location>
    </subcellularLocation>
    <subcellularLocation>
        <location evidence="3">Nucleus</location>
    </subcellularLocation>
</comment>
<dbReference type="GO" id="GO:0005634">
    <property type="term" value="C:nucleus"/>
    <property type="evidence" value="ECO:0007669"/>
    <property type="project" value="UniProtKB-SubCell"/>
</dbReference>
<evidence type="ECO:0000313" key="25">
    <source>
        <dbReference type="Proteomes" id="UP001201812"/>
    </source>
</evidence>
<evidence type="ECO:0000256" key="9">
    <source>
        <dbReference type="ARBA" id="ARBA00022722"/>
    </source>
</evidence>
<dbReference type="InterPro" id="IPR036691">
    <property type="entry name" value="Endo/exonu/phosph_ase_sf"/>
</dbReference>
<keyword evidence="18" id="KW-0539">Nucleus</keyword>
<name>A0AAD4MLM3_9BILA</name>
<sequence>MASRNGLVSGTTGPPQHWTMTRSPKCGEEMLLTSLAMQSMSPLGHEYKSGGNAGFPLSKNDNPDGKKLMSNGTYRVHRLLTDEEIAQGRQSRWTELEVHGRIRNISRPLLEMRHLTALFMGGNLLTRLPPEIAQLCNLTLLDLSNNKLRSLPAEIGDMISLCHLYLNNNQIRVLPYELGKLFRLQTLALQHNPLSPEISKIYHDLNGDKKLLQHLLDHLAINTAPPPERQWIVVRQADPDKPIATFTVLCYNVLCDKYCTANLYSYCPQWALNWEYRKQYIIKEICHYDADIITLQEVGTEQFRLFFQPKLEAAGYAGVFFPKSRSKTMNEEERKYVDGCAIFWKYDKFEMVCNELIEFSKVAIEKAQAHENMLNRVMPRDNIALTAILRIKEALYNNHPGHRLNLSANDSVVGNVLAVCTAHFHWDPEFCDVKLIQSMMLVHELQKVLEKVAAKYHITTQQLPVLICGDFNSLPESGVFEYFSKGAVAKDHPDLKNFREDTCLNRLSANPEDAKNFTHGLRMESAMDLSQMPYTNYTLDFKGVLDYIFATPQSLIRLGILGPLDTNWVQSNKFVGFPQPHVPSDHIPIMAQYAVIPTSFQRSPPQIQHYGSSHSGVFGAIGNMGR</sequence>
<keyword evidence="11" id="KW-0677">Repeat</keyword>
<dbReference type="SUPFAM" id="SSF56219">
    <property type="entry name" value="DNase I-like"/>
    <property type="match status" value="1"/>
</dbReference>
<evidence type="ECO:0000256" key="15">
    <source>
        <dbReference type="ARBA" id="ARBA00022884"/>
    </source>
</evidence>
<dbReference type="InterPro" id="IPR003591">
    <property type="entry name" value="Leu-rich_rpt_typical-subtyp"/>
</dbReference>
<evidence type="ECO:0000256" key="8">
    <source>
        <dbReference type="ARBA" id="ARBA00022614"/>
    </source>
</evidence>
<dbReference type="PROSITE" id="PS51450">
    <property type="entry name" value="LRR"/>
    <property type="match status" value="2"/>
</dbReference>
<evidence type="ECO:0000256" key="7">
    <source>
        <dbReference type="ARBA" id="ARBA00022490"/>
    </source>
</evidence>
<evidence type="ECO:0000256" key="21">
    <source>
        <dbReference type="ARBA" id="ARBA00033317"/>
    </source>
</evidence>
<evidence type="ECO:0000256" key="14">
    <source>
        <dbReference type="ARBA" id="ARBA00022842"/>
    </source>
</evidence>
<evidence type="ECO:0000256" key="6">
    <source>
        <dbReference type="ARBA" id="ARBA00012161"/>
    </source>
</evidence>
<keyword evidence="7" id="KW-0963">Cytoplasm</keyword>
<evidence type="ECO:0000256" key="5">
    <source>
        <dbReference type="ARBA" id="ARBA00010774"/>
    </source>
</evidence>
<dbReference type="InterPro" id="IPR001611">
    <property type="entry name" value="Leu-rich_rpt"/>
</dbReference>
<dbReference type="CDD" id="cd09097">
    <property type="entry name" value="Deadenylase_CCR4"/>
    <property type="match status" value="1"/>
</dbReference>
<gene>
    <name evidence="24" type="ORF">DdX_17477</name>
</gene>
<keyword evidence="12" id="KW-0378">Hydrolase</keyword>
<keyword evidence="9" id="KW-0540">Nuclease</keyword>
<dbReference type="AlphaFoldDB" id="A0AAD4MLM3"/>
<evidence type="ECO:0000256" key="18">
    <source>
        <dbReference type="ARBA" id="ARBA00023242"/>
    </source>
</evidence>
<protein>
    <recommendedName>
        <fullName evidence="6">poly(A)-specific ribonuclease</fullName>
        <ecNumber evidence="6">3.1.13.4</ecNumber>
    </recommendedName>
    <alternativeName>
        <fullName evidence="19">Carbon catabolite repressor protein 4</fullName>
    </alternativeName>
    <alternativeName>
        <fullName evidence="20">Cytoplasmic deadenylase</fullName>
    </alternativeName>
    <alternativeName>
        <fullName evidence="21">Glucose-repressible alcohol dehydrogenase transcriptional effector</fullName>
    </alternativeName>
</protein>
<comment type="similarity">
    <text evidence="5">Belongs to the CCR4/nocturin family.</text>
</comment>
<dbReference type="InterPro" id="IPR032675">
    <property type="entry name" value="LRR_dom_sf"/>
</dbReference>
<keyword evidence="24" id="KW-0255">Endonuclease</keyword>
<proteinExistence type="inferred from homology"/>
<feature type="domain" description="Endonuclease/exonuclease/phosphatase" evidence="23">
    <location>
        <begin position="259"/>
        <end position="586"/>
    </location>
</feature>
<dbReference type="Pfam" id="PF03372">
    <property type="entry name" value="Exo_endo_phos"/>
    <property type="match status" value="1"/>
</dbReference>
<evidence type="ECO:0000256" key="19">
    <source>
        <dbReference type="ARBA" id="ARBA00030493"/>
    </source>
</evidence>
<evidence type="ECO:0000256" key="3">
    <source>
        <dbReference type="ARBA" id="ARBA00004123"/>
    </source>
</evidence>
<dbReference type="GO" id="GO:0005737">
    <property type="term" value="C:cytoplasm"/>
    <property type="evidence" value="ECO:0007669"/>
    <property type="project" value="UniProtKB-SubCell"/>
</dbReference>
<comment type="caution">
    <text evidence="24">The sequence shown here is derived from an EMBL/GenBank/DDBJ whole genome shotgun (WGS) entry which is preliminary data.</text>
</comment>
<keyword evidence="15" id="KW-0694">RNA-binding</keyword>
<evidence type="ECO:0000256" key="4">
    <source>
        <dbReference type="ARBA" id="ARBA00004496"/>
    </source>
</evidence>
<reference evidence="24" key="1">
    <citation type="submission" date="2022-01" db="EMBL/GenBank/DDBJ databases">
        <title>Genome Sequence Resource for Two Populations of Ditylenchus destructor, the Migratory Endoparasitic Phytonematode.</title>
        <authorList>
            <person name="Zhang H."/>
            <person name="Lin R."/>
            <person name="Xie B."/>
        </authorList>
    </citation>
    <scope>NUCLEOTIDE SEQUENCE</scope>
    <source>
        <strain evidence="24">BazhouSP</strain>
    </source>
</reference>
<dbReference type="Pfam" id="PF13855">
    <property type="entry name" value="LRR_8"/>
    <property type="match status" value="1"/>
</dbReference>
<dbReference type="GO" id="GO:0003723">
    <property type="term" value="F:RNA binding"/>
    <property type="evidence" value="ECO:0007669"/>
    <property type="project" value="UniProtKB-KW"/>
</dbReference>
<dbReference type="InterPro" id="IPR050410">
    <property type="entry name" value="CCR4/nocturin_mRNA_transcr"/>
</dbReference>
<dbReference type="EMBL" id="JAKKPZ010000189">
    <property type="protein sequence ID" value="KAI1699181.1"/>
    <property type="molecule type" value="Genomic_DNA"/>
</dbReference>
<dbReference type="GO" id="GO:0046872">
    <property type="term" value="F:metal ion binding"/>
    <property type="evidence" value="ECO:0007669"/>
    <property type="project" value="UniProtKB-KW"/>
</dbReference>
<dbReference type="PANTHER" id="PTHR12121:SF100">
    <property type="entry name" value="POLY(A)-SPECIFIC RIBONUCLEASE"/>
    <property type="match status" value="1"/>
</dbReference>
<evidence type="ECO:0000313" key="24">
    <source>
        <dbReference type="EMBL" id="KAI1699181.1"/>
    </source>
</evidence>
<evidence type="ECO:0000256" key="2">
    <source>
        <dbReference type="ARBA" id="ARBA00001946"/>
    </source>
</evidence>
<evidence type="ECO:0000256" key="20">
    <source>
        <dbReference type="ARBA" id="ARBA00031469"/>
    </source>
</evidence>
<keyword evidence="8" id="KW-0433">Leucine-rich repeat</keyword>
<comment type="cofactor">
    <cofactor evidence="2">
        <name>Mg(2+)</name>
        <dbReference type="ChEBI" id="CHEBI:18420"/>
    </cofactor>
</comment>
<dbReference type="SMART" id="SM00369">
    <property type="entry name" value="LRR_TYP"/>
    <property type="match status" value="3"/>
</dbReference>
<dbReference type="GO" id="GO:0004535">
    <property type="term" value="F:poly(A)-specific ribonuclease activity"/>
    <property type="evidence" value="ECO:0007669"/>
    <property type="project" value="UniProtKB-EC"/>
</dbReference>
<feature type="region of interest" description="Disordered" evidence="22">
    <location>
        <begin position="1"/>
        <end position="20"/>
    </location>
</feature>
<dbReference type="FunFam" id="3.60.10.10:FF:000002">
    <property type="entry name" value="CCR4-NOT transcription complex subunit 6 like"/>
    <property type="match status" value="1"/>
</dbReference>
<evidence type="ECO:0000256" key="10">
    <source>
        <dbReference type="ARBA" id="ARBA00022723"/>
    </source>
</evidence>
<evidence type="ECO:0000256" key="1">
    <source>
        <dbReference type="ARBA" id="ARBA00001663"/>
    </source>
</evidence>
<evidence type="ECO:0000256" key="22">
    <source>
        <dbReference type="SAM" id="MobiDB-lite"/>
    </source>
</evidence>
<keyword evidence="25" id="KW-1185">Reference proteome</keyword>
<organism evidence="24 25">
    <name type="scientific">Ditylenchus destructor</name>
    <dbReference type="NCBI Taxonomy" id="166010"/>
    <lineage>
        <taxon>Eukaryota</taxon>
        <taxon>Metazoa</taxon>
        <taxon>Ecdysozoa</taxon>
        <taxon>Nematoda</taxon>
        <taxon>Chromadorea</taxon>
        <taxon>Rhabditida</taxon>
        <taxon>Tylenchina</taxon>
        <taxon>Tylenchomorpha</taxon>
        <taxon>Sphaerularioidea</taxon>
        <taxon>Anguinidae</taxon>
        <taxon>Anguininae</taxon>
        <taxon>Ditylenchus</taxon>
    </lineage>
</organism>
<evidence type="ECO:0000259" key="23">
    <source>
        <dbReference type="Pfam" id="PF03372"/>
    </source>
</evidence>
<evidence type="ECO:0000256" key="17">
    <source>
        <dbReference type="ARBA" id="ARBA00023163"/>
    </source>
</evidence>
<keyword evidence="17" id="KW-0804">Transcription</keyword>
<dbReference type="PANTHER" id="PTHR12121">
    <property type="entry name" value="CARBON CATABOLITE REPRESSOR PROTEIN 4"/>
    <property type="match status" value="1"/>
</dbReference>
<dbReference type="Proteomes" id="UP001201812">
    <property type="component" value="Unassembled WGS sequence"/>
</dbReference>
<comment type="catalytic activity">
    <reaction evidence="1">
        <text>Exonucleolytic cleavage of poly(A) to 5'-AMP.</text>
        <dbReference type="EC" id="3.1.13.4"/>
    </reaction>
</comment>
<dbReference type="Gene3D" id="3.60.10.10">
    <property type="entry name" value="Endonuclease/exonuclease/phosphatase"/>
    <property type="match status" value="1"/>
</dbReference>
<keyword evidence="10" id="KW-0479">Metal-binding</keyword>
<dbReference type="SUPFAM" id="SSF52058">
    <property type="entry name" value="L domain-like"/>
    <property type="match status" value="1"/>
</dbReference>
<evidence type="ECO:0000256" key="11">
    <source>
        <dbReference type="ARBA" id="ARBA00022737"/>
    </source>
</evidence>
<accession>A0AAD4MLM3</accession>
<dbReference type="GO" id="GO:0004519">
    <property type="term" value="F:endonuclease activity"/>
    <property type="evidence" value="ECO:0007669"/>
    <property type="project" value="UniProtKB-KW"/>
</dbReference>
<evidence type="ECO:0000256" key="13">
    <source>
        <dbReference type="ARBA" id="ARBA00022839"/>
    </source>
</evidence>